<evidence type="ECO:0000313" key="1">
    <source>
        <dbReference type="EMBL" id="PJM76695.1"/>
    </source>
</evidence>
<dbReference type="InterPro" id="IPR036866">
    <property type="entry name" value="RibonucZ/Hydroxyglut_hydro"/>
</dbReference>
<reference evidence="2" key="1">
    <citation type="submission" date="2017-10" db="EMBL/GenBank/DDBJ databases">
        <title>Draft genome sequences of strains TRE 1, TRE 9, TRE H and TRI 7, isolated from tamarins, belonging to four potential novel Bifidobacterium species.</title>
        <authorList>
            <person name="Mattarelli P."/>
            <person name="Modesto M."/>
            <person name="Puglisi E."/>
            <person name="Morelli L."/>
            <person name="Bonetti A."/>
            <person name="Spezio C."/>
            <person name="Sandri C."/>
        </authorList>
    </citation>
    <scope>NUCLEOTIDE SEQUENCE [LARGE SCALE GENOMIC DNA]</scope>
    <source>
        <strain evidence="2">TREH</strain>
    </source>
</reference>
<keyword evidence="2" id="KW-1185">Reference proteome</keyword>
<evidence type="ECO:0000313" key="2">
    <source>
        <dbReference type="Proteomes" id="UP000229239"/>
    </source>
</evidence>
<name>A0A2M9HIQ2_9BIFI</name>
<organism evidence="1 2">
    <name type="scientific">Bifidobacterium felsineum</name>
    <dbReference type="NCBI Taxonomy" id="2045440"/>
    <lineage>
        <taxon>Bacteria</taxon>
        <taxon>Bacillati</taxon>
        <taxon>Actinomycetota</taxon>
        <taxon>Actinomycetes</taxon>
        <taxon>Bifidobacteriales</taxon>
        <taxon>Bifidobacteriaceae</taxon>
        <taxon>Bifidobacterium</taxon>
    </lineage>
</organism>
<protein>
    <submittedName>
        <fullName evidence="1">Uncharacterized protein</fullName>
    </submittedName>
</protein>
<sequence>MMHEINMSATEACRLLHECYRSYPAPAKIYPGEIIYQDALSTFSDDPESDDSQIISRIAYALHIATDDIDIIAPLQNEDPRTLLKSYRMWKSNLITYVNKVIAKHCFFAAYDHSEIDDDDTLHMIFMAIDAKSPAFCQAIPAQQSETEKRLIKRSQLSEITNVDVSLNRDYPGADNYYRTYWGRRRNIDRQHKAVVGGDIRPNAFDDVDIYTIDVVPDSPQSMPVWARRKDVRSRWFIICTNYLPVADLSRKDRAKYSNECIGDSSGLRTVQSPDYTYLNHGIINSKYAVHLGLAQVQQYFVGTNPKGREKLPLAPVGIYRLPVQLSNRLSWLMDPTPYVTRIDIGNSEDSENKSENVSSRIVKAVNTSNAIDGENGSQNVETLLTRHGSVLRMAVNGNNAGGGHAVPAPAVPTASDQQVAQLLSGLPAVEQMVVFDVGQGQCVGLLDANGVPCAYFDVGLGSNETKKPKYCTCNEPLIILSSWDEDHWLGISAEPKLLSLSWIVPQQPATKKGQASYAKLMGTIGVNNGANVYNLSSTLPALCVVDLNNSSNASNDQEKLIICETAHTKPGNKNQSIKSTNDVGVVIAVANSSKKAVWLLVADAGYHTVQREFNQLQVGTLKAGKPSVLSFQASSKKSFLKFIRQYGEIVAMTASHHGARLSASSNKPPTRRADEYARLLFSFGTTTKGNSQYGHPSNAAIEKYRTAGWKLTGEGWPIVRRKEGDFLSTNLPVDINGIASLPVDNNGYATSPSTHSKVAQGRSAIAAGWDQPAPYKGTEHLFVKHAIEGILS</sequence>
<dbReference type="Proteomes" id="UP000229239">
    <property type="component" value="Unassembled WGS sequence"/>
</dbReference>
<proteinExistence type="predicted"/>
<dbReference type="AlphaFoldDB" id="A0A2M9HIQ2"/>
<accession>A0A2M9HIQ2</accession>
<dbReference type="Gene3D" id="3.60.15.10">
    <property type="entry name" value="Ribonuclease Z/Hydroxyacylglutathione hydrolase-like"/>
    <property type="match status" value="1"/>
</dbReference>
<gene>
    <name evidence="1" type="ORF">CSQ86_08260</name>
</gene>
<dbReference type="OrthoDB" id="9762443at2"/>
<dbReference type="RefSeq" id="WP_100494637.1">
    <property type="nucleotide sequence ID" value="NZ_PEBJ01000004.1"/>
</dbReference>
<dbReference type="EMBL" id="PEBJ01000004">
    <property type="protein sequence ID" value="PJM76695.1"/>
    <property type="molecule type" value="Genomic_DNA"/>
</dbReference>
<comment type="caution">
    <text evidence="1">The sequence shown here is derived from an EMBL/GenBank/DDBJ whole genome shotgun (WGS) entry which is preliminary data.</text>
</comment>